<feature type="domain" description="CCHC-type" evidence="2">
    <location>
        <begin position="328"/>
        <end position="342"/>
    </location>
</feature>
<keyword evidence="1" id="KW-0862">Zinc</keyword>
<organism evidence="3 4">
    <name type="scientific">Brachionus calyciflorus</name>
    <dbReference type="NCBI Taxonomy" id="104777"/>
    <lineage>
        <taxon>Eukaryota</taxon>
        <taxon>Metazoa</taxon>
        <taxon>Spiralia</taxon>
        <taxon>Gnathifera</taxon>
        <taxon>Rotifera</taxon>
        <taxon>Eurotatoria</taxon>
        <taxon>Monogononta</taxon>
        <taxon>Pseudotrocha</taxon>
        <taxon>Ploima</taxon>
        <taxon>Brachionidae</taxon>
        <taxon>Brachionus</taxon>
    </lineage>
</organism>
<dbReference type="GO" id="GO:0003676">
    <property type="term" value="F:nucleic acid binding"/>
    <property type="evidence" value="ECO:0007669"/>
    <property type="project" value="InterPro"/>
</dbReference>
<keyword evidence="4" id="KW-1185">Reference proteome</keyword>
<dbReference type="EMBL" id="CAJNOC010002370">
    <property type="protein sequence ID" value="CAF0929231.1"/>
    <property type="molecule type" value="Genomic_DNA"/>
</dbReference>
<dbReference type="Gene3D" id="2.40.70.10">
    <property type="entry name" value="Acid Proteases"/>
    <property type="match status" value="1"/>
</dbReference>
<proteinExistence type="predicted"/>
<name>A0A814BQ37_9BILA</name>
<dbReference type="PROSITE" id="PS50158">
    <property type="entry name" value="ZF_CCHC"/>
    <property type="match status" value="1"/>
</dbReference>
<dbReference type="OrthoDB" id="8193998at2759"/>
<reference evidence="3" key="1">
    <citation type="submission" date="2021-02" db="EMBL/GenBank/DDBJ databases">
        <authorList>
            <person name="Nowell W R."/>
        </authorList>
    </citation>
    <scope>NUCLEOTIDE SEQUENCE</scope>
    <source>
        <strain evidence="3">Ploen Becks lab</strain>
    </source>
</reference>
<dbReference type="InterPro" id="IPR005162">
    <property type="entry name" value="Retrotrans_gag_dom"/>
</dbReference>
<protein>
    <recommendedName>
        <fullName evidence="2">CCHC-type domain-containing protein</fullName>
    </recommendedName>
</protein>
<evidence type="ECO:0000259" key="2">
    <source>
        <dbReference type="PROSITE" id="PS50158"/>
    </source>
</evidence>
<comment type="caution">
    <text evidence="3">The sequence shown here is derived from an EMBL/GenBank/DDBJ whole genome shotgun (WGS) entry which is preliminary data.</text>
</comment>
<dbReference type="GO" id="GO:0008270">
    <property type="term" value="F:zinc ion binding"/>
    <property type="evidence" value="ECO:0007669"/>
    <property type="project" value="UniProtKB-KW"/>
</dbReference>
<dbReference type="Proteomes" id="UP000663879">
    <property type="component" value="Unassembled WGS sequence"/>
</dbReference>
<keyword evidence="1" id="KW-0863">Zinc-finger</keyword>
<dbReference type="AlphaFoldDB" id="A0A814BQ37"/>
<dbReference type="InterPro" id="IPR001878">
    <property type="entry name" value="Znf_CCHC"/>
</dbReference>
<evidence type="ECO:0000313" key="3">
    <source>
        <dbReference type="EMBL" id="CAF0929231.1"/>
    </source>
</evidence>
<sequence length="706" mass="80381">MTRFFTSKTNETSTNHFPFIEKSDLVEAYKWNCQNKTIIHMKEDNCFYIGANEQAGISKEAAEYLVNLRKAKELLMKNELETSKIALEASRSTLENRPMSSGQVVHDDVLSNENSMRVINGSGMEFRYIERDKVDEWIYLVEVEARYQGISHDNLFDGVTKLLRGMALQMLRNLQKNGEYISWERFKSCLTATLKPSYVQWQLRSELKSIKISSNLEDDVMKFQATANKIENMPEFELVWLFLEALSPRVKAELESKNVETLNEAIRLAKLYNKGLGNFASPTLVNYARQKTEKRYLKNGNSPKYKTGYVNGDNVNHQTESRDRGLICFRCKKPGHRIAQCKVKQPNGKLNSRMTKKANLVEELIDGDSDNESKTEYVYTCSSGNLLCVSGYVNGHQIKFIVDSGCTTSIISNHWEHVKGGAEDSRIEGFRIKPCLCYWVAKDLIIHGSIELVLSIEMDPLKAKSIGNGNPSIVLGMSFWRTFSTCQKRILHDILADPLSIHSSALNSPIDLMIEKNMNDFKNWSSFGNEFKNDAKHLFSSTNYEEYGPYQPRGTDVIKADLVSDHIIVKEAFSNSENSEIPVVKIKRGRTVNTNFKIANLVNILTFFPTFLILPIGFIKVEGNFYFCETPSVNNIAKTPILNVDEDCHTSHKVDHPYTLQEKSKIQKNGVLLRQNLAIDGEGFECSKKVVEFIIYTNFFGARSLI</sequence>
<dbReference type="InterPro" id="IPR021109">
    <property type="entry name" value="Peptidase_aspartic_dom_sf"/>
</dbReference>
<evidence type="ECO:0000256" key="1">
    <source>
        <dbReference type="PROSITE-ProRule" id="PRU00047"/>
    </source>
</evidence>
<dbReference type="Pfam" id="PF03732">
    <property type="entry name" value="Retrotrans_gag"/>
    <property type="match status" value="1"/>
</dbReference>
<dbReference type="SUPFAM" id="SSF50630">
    <property type="entry name" value="Acid proteases"/>
    <property type="match status" value="1"/>
</dbReference>
<dbReference type="Gene3D" id="4.10.60.10">
    <property type="entry name" value="Zinc finger, CCHC-type"/>
    <property type="match status" value="1"/>
</dbReference>
<dbReference type="SMART" id="SM00343">
    <property type="entry name" value="ZnF_C2HC"/>
    <property type="match status" value="1"/>
</dbReference>
<keyword evidence="1" id="KW-0479">Metal-binding</keyword>
<gene>
    <name evidence="3" type="ORF">OXX778_LOCUS12812</name>
</gene>
<evidence type="ECO:0000313" key="4">
    <source>
        <dbReference type="Proteomes" id="UP000663879"/>
    </source>
</evidence>
<accession>A0A814BQ37</accession>